<dbReference type="GO" id="GO:0006364">
    <property type="term" value="P:rRNA processing"/>
    <property type="evidence" value="ECO:0007669"/>
    <property type="project" value="UniProtKB-UniRule"/>
</dbReference>
<dbReference type="InterPro" id="IPR042173">
    <property type="entry name" value="RNase_J_2"/>
</dbReference>
<sequence>MTDAPRSWLRATGSRSSEDVTLRLELPLEPPVGSTVRILALGGISEIGRNMTVVDSAAGMLVVDCGLLFPSSDVPGVDFILPDFAPIEDRIESIRGLVLTHGHEDHIGGVPYLLKLAPDIPVYGTKFTLSLLAAKLAEHRTRADLREISEGDVINVGPFSCEFFAVNHSVPDGVAVSVEVNDFRIFHTGDFKLDQQPLDGRLTDIVGFARASVEGVDVLLSDSTNADVPGHLPDEVDVAPNFTHIFEEAPGLVLVACFASHVHRVQQVISCAAEVGKRVALVGRSMERNMKLAQAAGLLQVPDGLLVAPNEIHKVERSQLVIACTGSQGEPMAVLSRLARDNHKVKVGEGDVVIVSARLIPGNETDVFRVINGLSERGVTVLHGGNANIHASGHAPAGELRQVLNLIKPRYLMPVHGEWRHLRAHAAIAKSVGLGAERVLFAPNGTVVEFTDGEARIAGRVAVESVMVDHTSPAKVDDQILRDRRVMGLAGILVIGVDVDAASGRLLEHPRVSLRGLHRDDDFLDRVREIAEEVCDDAMGTESGAPGREELEVAISRKVVRWLRSEHRRMPAIHVSASLLDTRSAKTASHDG</sequence>
<evidence type="ECO:0000256" key="6">
    <source>
        <dbReference type="ARBA" id="ARBA00022833"/>
    </source>
</evidence>
<dbReference type="PANTHER" id="PTHR43694">
    <property type="entry name" value="RIBONUCLEASE J"/>
    <property type="match status" value="1"/>
</dbReference>
<comment type="subcellular location">
    <subcellularLocation>
        <location evidence="9">Cytoplasm</location>
    </subcellularLocation>
</comment>
<dbReference type="GO" id="GO:0004534">
    <property type="term" value="F:5'-3' RNA exonuclease activity"/>
    <property type="evidence" value="ECO:0007669"/>
    <property type="project" value="UniProtKB-UniRule"/>
</dbReference>
<keyword evidence="1 9" id="KW-0963">Cytoplasm</keyword>
<dbReference type="CDD" id="cd07714">
    <property type="entry name" value="RNaseJ_MBL-fold"/>
    <property type="match status" value="1"/>
</dbReference>
<dbReference type="RefSeq" id="WP_118927000.1">
    <property type="nucleotide sequence ID" value="NZ_QXGH01000024.1"/>
</dbReference>
<evidence type="ECO:0000313" key="14">
    <source>
        <dbReference type="EMBL" id="RHW25485.1"/>
    </source>
</evidence>
<dbReference type="GO" id="GO:0003723">
    <property type="term" value="F:RNA binding"/>
    <property type="evidence" value="ECO:0007669"/>
    <property type="project" value="UniProtKB-UniRule"/>
</dbReference>
<evidence type="ECO:0000256" key="5">
    <source>
        <dbReference type="ARBA" id="ARBA00022801"/>
    </source>
</evidence>
<comment type="similarity">
    <text evidence="9">Belongs to the metallo-beta-lactamase superfamily. RNA-metabolizing metallo-beta-lactamase-like family. Bacterial RNase J subfamily.</text>
</comment>
<dbReference type="Pfam" id="PF07521">
    <property type="entry name" value="RMMBL"/>
    <property type="match status" value="1"/>
</dbReference>
<keyword evidence="9" id="KW-0698">rRNA processing</keyword>
<dbReference type="InterPro" id="IPR041636">
    <property type="entry name" value="RNase_J_C"/>
</dbReference>
<feature type="binding site" evidence="12">
    <location>
        <position position="103"/>
    </location>
    <ligand>
        <name>Zn(2+)</name>
        <dbReference type="ChEBI" id="CHEBI:29105"/>
        <label>1</label>
        <note>catalytic</note>
    </ligand>
</feature>
<evidence type="ECO:0000256" key="3">
    <source>
        <dbReference type="ARBA" id="ARBA00022723"/>
    </source>
</evidence>
<dbReference type="Pfam" id="PF12706">
    <property type="entry name" value="Lactamase_B_2"/>
    <property type="match status" value="1"/>
</dbReference>
<feature type="binding site" evidence="12">
    <location>
        <position position="105"/>
    </location>
    <ligand>
        <name>Zn(2+)</name>
        <dbReference type="ChEBI" id="CHEBI:29105"/>
        <label>1</label>
        <note>catalytic</note>
    </ligand>
</feature>
<feature type="binding site" evidence="12">
    <location>
        <position position="190"/>
    </location>
    <ligand>
        <name>Zn(2+)</name>
        <dbReference type="ChEBI" id="CHEBI:29105"/>
        <label>1</label>
        <note>catalytic</note>
    </ligand>
</feature>
<gene>
    <name evidence="9" type="primary">rnj</name>
    <name evidence="14" type="ORF">D0Z08_19620</name>
</gene>
<feature type="domain" description="Metallo-beta-lactamase" evidence="13">
    <location>
        <begin position="48"/>
        <end position="242"/>
    </location>
</feature>
<dbReference type="InterPro" id="IPR011108">
    <property type="entry name" value="RMMBL"/>
</dbReference>
<feature type="binding site" evidence="12">
    <location>
        <position position="78"/>
    </location>
    <ligand>
        <name>Zn(2+)</name>
        <dbReference type="ChEBI" id="CHEBI:29105"/>
        <label>2</label>
        <note>catalytic</note>
    </ligand>
</feature>
<comment type="caution">
    <text evidence="14">The sequence shown here is derived from an EMBL/GenBank/DDBJ whole genome shotgun (WGS) entry which is preliminary data.</text>
</comment>
<feature type="binding site" evidence="11">
    <location>
        <begin position="259"/>
        <end position="261"/>
    </location>
    <ligand>
        <name>substrate</name>
    </ligand>
</feature>
<feature type="binding site" evidence="9 11">
    <location>
        <begin position="390"/>
        <end position="394"/>
    </location>
    <ligand>
        <name>substrate</name>
    </ligand>
</feature>
<keyword evidence="3 12" id="KW-0479">Metal-binding</keyword>
<feature type="binding site" evidence="12">
    <location>
        <position position="76"/>
    </location>
    <ligand>
        <name>Zn(2+)</name>
        <dbReference type="ChEBI" id="CHEBI:29105"/>
        <label>1</label>
        <note>catalytic</note>
    </ligand>
</feature>
<comment type="cofactor">
    <cofactor evidence="12">
        <name>Zn(2+)</name>
        <dbReference type="ChEBI" id="CHEBI:29105"/>
    </cofactor>
    <text evidence="12">Binds 2 Zn(2+) ions per subunit. It is not clear if Zn(2+) or Mg(2+) is physiologically important.</text>
</comment>
<dbReference type="EC" id="3.1.-.-" evidence="9"/>
<proteinExistence type="inferred from homology"/>
<evidence type="ECO:0000256" key="11">
    <source>
        <dbReference type="PIRSR" id="PIRSR004803-2"/>
    </source>
</evidence>
<dbReference type="SMART" id="SM00849">
    <property type="entry name" value="Lactamase_B"/>
    <property type="match status" value="1"/>
</dbReference>
<evidence type="ECO:0000256" key="1">
    <source>
        <dbReference type="ARBA" id="ARBA00022490"/>
    </source>
</evidence>
<feature type="binding site" evidence="12">
    <location>
        <position position="101"/>
    </location>
    <ligand>
        <name>Zn(2+)</name>
        <dbReference type="ChEBI" id="CHEBI:29105"/>
        <label>1</label>
        <note>catalytic</note>
    </ligand>
</feature>
<evidence type="ECO:0000256" key="12">
    <source>
        <dbReference type="PIRSR" id="PIRSR004803-3"/>
    </source>
</evidence>
<reference evidence="14 15" key="1">
    <citation type="submission" date="2018-09" db="EMBL/GenBank/DDBJ databases">
        <title>Genome sequencing of Nocardioides immobilis CCTCC AB 2017083 for comparison to Nocardioides silvaticus.</title>
        <authorList>
            <person name="Li C."/>
            <person name="Wang G."/>
        </authorList>
    </citation>
    <scope>NUCLEOTIDE SEQUENCE [LARGE SCALE GENOMIC DNA]</scope>
    <source>
        <strain evidence="14 15">CCTCC AB 2017083</strain>
    </source>
</reference>
<evidence type="ECO:0000256" key="2">
    <source>
        <dbReference type="ARBA" id="ARBA00022722"/>
    </source>
</evidence>
<comment type="cofactor">
    <cofactor evidence="12">
        <name>Ca(2+)</name>
        <dbReference type="ChEBI" id="CHEBI:29108"/>
    </cofactor>
    <text evidence="12">Binds 1 Ca(2+) cation per subunit. Seen in 1 crystal structure, it is not clear if it is physiologically important.</text>
</comment>
<dbReference type="PIRSF" id="PIRSF004803">
    <property type="entry name" value="RnjA"/>
    <property type="match status" value="1"/>
</dbReference>
<keyword evidence="15" id="KW-1185">Reference proteome</keyword>
<evidence type="ECO:0000256" key="8">
    <source>
        <dbReference type="ARBA" id="ARBA00022884"/>
    </source>
</evidence>
<feature type="binding site" evidence="12">
    <location>
        <position position="469"/>
    </location>
    <ligand>
        <name>Ca(2+)</name>
        <dbReference type="ChEBI" id="CHEBI:29108"/>
    </ligand>
</feature>
<dbReference type="Pfam" id="PF17770">
    <property type="entry name" value="RNase_J_C"/>
    <property type="match status" value="1"/>
</dbReference>
<feature type="binding site" evidence="12">
    <location>
        <position position="168"/>
    </location>
    <ligand>
        <name>Zn(2+)</name>
        <dbReference type="ChEBI" id="CHEBI:29105"/>
        <label>1</label>
        <note>catalytic</note>
    </ligand>
</feature>
<evidence type="ECO:0000256" key="10">
    <source>
        <dbReference type="PIRSR" id="PIRSR004803-1"/>
    </source>
</evidence>
<dbReference type="HAMAP" id="MF_01491">
    <property type="entry name" value="RNase_J_bact"/>
    <property type="match status" value="1"/>
</dbReference>
<dbReference type="InterPro" id="IPR036866">
    <property type="entry name" value="RibonucZ/Hydroxyglut_hydro"/>
</dbReference>
<dbReference type="SUPFAM" id="SSF56281">
    <property type="entry name" value="Metallo-hydrolase/oxidoreductase"/>
    <property type="match status" value="1"/>
</dbReference>
<organism evidence="14 15">
    <name type="scientific">Nocardioides immobilis</name>
    <dbReference type="NCBI Taxonomy" id="2049295"/>
    <lineage>
        <taxon>Bacteria</taxon>
        <taxon>Bacillati</taxon>
        <taxon>Actinomycetota</taxon>
        <taxon>Actinomycetes</taxon>
        <taxon>Propionibacteriales</taxon>
        <taxon>Nocardioidaceae</taxon>
        <taxon>Nocardioides</taxon>
    </lineage>
</organism>
<dbReference type="InterPro" id="IPR004613">
    <property type="entry name" value="RNase_J"/>
</dbReference>
<keyword evidence="2 9" id="KW-0540">Nuclease</keyword>
<dbReference type="EMBL" id="QXGH01000024">
    <property type="protein sequence ID" value="RHW25485.1"/>
    <property type="molecule type" value="Genomic_DNA"/>
</dbReference>
<feature type="binding site" evidence="12">
    <location>
        <position position="416"/>
    </location>
    <ligand>
        <name>Zn(2+)</name>
        <dbReference type="ChEBI" id="CHEBI:29105"/>
        <label>1</label>
        <note>catalytic</note>
    </ligand>
</feature>
<dbReference type="OrthoDB" id="9770211at2"/>
<dbReference type="NCBIfam" id="TIGR00649">
    <property type="entry name" value="MG423"/>
    <property type="match status" value="1"/>
</dbReference>
<dbReference type="InterPro" id="IPR030854">
    <property type="entry name" value="RNase_J_bac"/>
</dbReference>
<evidence type="ECO:0000256" key="4">
    <source>
        <dbReference type="ARBA" id="ARBA00022759"/>
    </source>
</evidence>
<accession>A0A417XYQ6</accession>
<dbReference type="GO" id="GO:0008270">
    <property type="term" value="F:zinc ion binding"/>
    <property type="evidence" value="ECO:0007669"/>
    <property type="project" value="InterPro"/>
</dbReference>
<keyword evidence="5 9" id="KW-0378">Hydrolase</keyword>
<evidence type="ECO:0000313" key="15">
    <source>
        <dbReference type="Proteomes" id="UP000283644"/>
    </source>
</evidence>
<dbReference type="Pfam" id="PF22505">
    <property type="entry name" value="RNase_J_b_CASP"/>
    <property type="match status" value="1"/>
</dbReference>
<dbReference type="PANTHER" id="PTHR43694:SF1">
    <property type="entry name" value="RIBONUCLEASE J"/>
    <property type="match status" value="1"/>
</dbReference>
<evidence type="ECO:0000256" key="7">
    <source>
        <dbReference type="ARBA" id="ARBA00022839"/>
    </source>
</evidence>
<dbReference type="InterPro" id="IPR001279">
    <property type="entry name" value="Metallo-B-lactamas"/>
</dbReference>
<dbReference type="GO" id="GO:0004521">
    <property type="term" value="F:RNA endonuclease activity"/>
    <property type="evidence" value="ECO:0007669"/>
    <property type="project" value="UniProtKB-UniRule"/>
</dbReference>
<dbReference type="GO" id="GO:0005737">
    <property type="term" value="C:cytoplasm"/>
    <property type="evidence" value="ECO:0007669"/>
    <property type="project" value="UniProtKB-SubCell"/>
</dbReference>
<dbReference type="AlphaFoldDB" id="A0A417XYQ6"/>
<feature type="active site" description="Proton acceptor" evidence="10">
    <location>
        <position position="394"/>
    </location>
</feature>
<keyword evidence="12" id="KW-0106">Calcium</keyword>
<dbReference type="Gene3D" id="3.10.20.580">
    <property type="match status" value="1"/>
</dbReference>
<dbReference type="Proteomes" id="UP000283644">
    <property type="component" value="Unassembled WGS sequence"/>
</dbReference>
<keyword evidence="7 9" id="KW-0269">Exonuclease</keyword>
<comment type="function">
    <text evidence="9">An RNase that has 5'-3' exonuclease and possibly endonuclease activity. Involved in maturation of rRNA and in some organisms also mRNA maturation and/or decay.</text>
</comment>
<dbReference type="Gene3D" id="3.60.15.10">
    <property type="entry name" value="Ribonuclease Z/Hydroxyacylglutathione hydrolase-like"/>
    <property type="match status" value="1"/>
</dbReference>
<evidence type="ECO:0000256" key="9">
    <source>
        <dbReference type="HAMAP-Rule" id="MF_01491"/>
    </source>
</evidence>
<dbReference type="InterPro" id="IPR055132">
    <property type="entry name" value="RNase_J_b_CASP"/>
</dbReference>
<comment type="subunit">
    <text evidence="9">Homodimer, may be a subunit of the RNA degradosome.</text>
</comment>
<keyword evidence="8 9" id="KW-0694">RNA-binding</keyword>
<keyword evidence="6 12" id="KW-0862">Zinc</keyword>
<name>A0A417XYQ6_9ACTN</name>
<feature type="active site" description="Proton donor" evidence="10">
    <location>
        <position position="222"/>
    </location>
</feature>
<protein>
    <recommendedName>
        <fullName evidence="9">Ribonuclease J</fullName>
        <shortName evidence="9">RNase J</shortName>
        <ecNumber evidence="9">3.1.-.-</ecNumber>
    </recommendedName>
</protein>
<dbReference type="Gene3D" id="3.40.50.10710">
    <property type="entry name" value="Metallo-hydrolase/oxidoreductase"/>
    <property type="match status" value="1"/>
</dbReference>
<feature type="binding site" evidence="12">
    <location>
        <position position="106"/>
    </location>
    <ligand>
        <name>Zn(2+)</name>
        <dbReference type="ChEBI" id="CHEBI:29105"/>
        <label>1</label>
        <note>catalytic</note>
    </ligand>
</feature>
<evidence type="ECO:0000259" key="13">
    <source>
        <dbReference type="SMART" id="SM00849"/>
    </source>
</evidence>
<keyword evidence="4 9" id="KW-0255">Endonuclease</keyword>